<dbReference type="Pfam" id="PF22780">
    <property type="entry name" value="HI0933_like_1st"/>
    <property type="match status" value="1"/>
</dbReference>
<dbReference type="NCBIfam" id="TIGR00275">
    <property type="entry name" value="aminoacetone oxidase family FAD-binding enzyme"/>
    <property type="match status" value="1"/>
</dbReference>
<evidence type="ECO:0000259" key="5">
    <source>
        <dbReference type="Pfam" id="PF22780"/>
    </source>
</evidence>
<evidence type="ECO:0000259" key="4">
    <source>
        <dbReference type="Pfam" id="PF03486"/>
    </source>
</evidence>
<keyword evidence="2" id="KW-0285">Flavoprotein</keyword>
<dbReference type="SUPFAM" id="SSF51905">
    <property type="entry name" value="FAD/NAD(P)-binding domain"/>
    <property type="match status" value="1"/>
</dbReference>
<keyword evidence="3" id="KW-0274">FAD</keyword>
<dbReference type="InterPro" id="IPR004792">
    <property type="entry name" value="BaiN-like"/>
</dbReference>
<evidence type="ECO:0000256" key="3">
    <source>
        <dbReference type="ARBA" id="ARBA00022827"/>
    </source>
</evidence>
<reference evidence="6 7" key="1">
    <citation type="submission" date="2020-05" db="EMBL/GenBank/DDBJ databases">
        <title>The draft genome sequence of Maribacter arenosus CAU 1321.</title>
        <authorList>
            <person name="Mu L."/>
        </authorList>
    </citation>
    <scope>NUCLEOTIDE SEQUENCE [LARGE SCALE GENOMIC DNA]</scope>
    <source>
        <strain evidence="6 7">CAU 1321</strain>
    </source>
</reference>
<evidence type="ECO:0000313" key="6">
    <source>
        <dbReference type="EMBL" id="MBD0851601.1"/>
    </source>
</evidence>
<gene>
    <name evidence="6" type="ORF">HPE63_13050</name>
</gene>
<evidence type="ECO:0000313" key="7">
    <source>
        <dbReference type="Proteomes" id="UP000598350"/>
    </source>
</evidence>
<organism evidence="6 7">
    <name type="scientific">Maribacter arenosus</name>
    <dbReference type="NCBI Taxonomy" id="1854708"/>
    <lineage>
        <taxon>Bacteria</taxon>
        <taxon>Pseudomonadati</taxon>
        <taxon>Bacteroidota</taxon>
        <taxon>Flavobacteriia</taxon>
        <taxon>Flavobacteriales</taxon>
        <taxon>Flavobacteriaceae</taxon>
        <taxon>Maribacter</taxon>
    </lineage>
</organism>
<dbReference type="SUPFAM" id="SSF160996">
    <property type="entry name" value="HI0933 insert domain-like"/>
    <property type="match status" value="1"/>
</dbReference>
<feature type="domain" description="RsdA/BaiN/AoA(So)-like insert" evidence="5">
    <location>
        <begin position="189"/>
        <end position="368"/>
    </location>
</feature>
<dbReference type="Pfam" id="PF03486">
    <property type="entry name" value="HI0933_like"/>
    <property type="match status" value="1"/>
</dbReference>
<comment type="cofactor">
    <cofactor evidence="1">
        <name>FAD</name>
        <dbReference type="ChEBI" id="CHEBI:57692"/>
    </cofactor>
</comment>
<name>A0ABR7VE43_9FLAO</name>
<dbReference type="InterPro" id="IPR057661">
    <property type="entry name" value="RsdA/BaiN/AoA(So)_Rossmann"/>
</dbReference>
<evidence type="ECO:0000256" key="1">
    <source>
        <dbReference type="ARBA" id="ARBA00001974"/>
    </source>
</evidence>
<dbReference type="PANTHER" id="PTHR42887:SF2">
    <property type="entry name" value="OS12G0638800 PROTEIN"/>
    <property type="match status" value="1"/>
</dbReference>
<dbReference type="PANTHER" id="PTHR42887">
    <property type="entry name" value="OS12G0638800 PROTEIN"/>
    <property type="match status" value="1"/>
</dbReference>
<sequence length="431" mass="48088">MFDVIIIGGGAAGFYAAVHLAEINPDLEIAILERGKEVLKKVRISGGGRCNVTNSETDPSALTRNYPRGAKELLGPLYTHGTQDTMQFFIDRGVPLKVEDDGRVFPVSNSSQTIVDFFLNEIVRLGIQVFRQSSVVAIEAMPEEDSGTKWKITTVKNHYFCKKVLVAAGSNPKVWKLLENLGHTIVPPVPSLFTFNITDERIKGIQGVSTPARVEVLPKHTYRPEITLNLKSKGKEKTLYSAEGPLLVTHWGLSGPVILRLSAWGALTLHDYNYRFPIRVNWLPEYHQSSVLALLMEVKEVEAKKTVLRTKVVEIPRRLWTNLVKASGIAKDERWADVTKEQLQNLSAQLTNGRFLVEGKSTFKDEFVTAGGLDLKEINFKTYESKIHKNLYFAGEIINVDAITGGFNFQNAWTSSYIAAQAIATELTKEK</sequence>
<dbReference type="InterPro" id="IPR036188">
    <property type="entry name" value="FAD/NAD-bd_sf"/>
</dbReference>
<accession>A0ABR7VE43</accession>
<dbReference type="Gene3D" id="1.10.8.260">
    <property type="entry name" value="HI0933 insert domain-like"/>
    <property type="match status" value="1"/>
</dbReference>
<evidence type="ECO:0000256" key="2">
    <source>
        <dbReference type="ARBA" id="ARBA00022630"/>
    </source>
</evidence>
<dbReference type="Gene3D" id="3.50.50.60">
    <property type="entry name" value="FAD/NAD(P)-binding domain"/>
    <property type="match status" value="1"/>
</dbReference>
<dbReference type="InterPro" id="IPR055178">
    <property type="entry name" value="RsdA/BaiN/AoA(So)-like_dom"/>
</dbReference>
<dbReference type="Proteomes" id="UP000598350">
    <property type="component" value="Unassembled WGS sequence"/>
</dbReference>
<comment type="caution">
    <text evidence="6">The sequence shown here is derived from an EMBL/GenBank/DDBJ whole genome shotgun (WGS) entry which is preliminary data.</text>
</comment>
<dbReference type="InterPro" id="IPR023166">
    <property type="entry name" value="BaiN-like_dom_sf"/>
</dbReference>
<proteinExistence type="predicted"/>
<dbReference type="PRINTS" id="PR00368">
    <property type="entry name" value="FADPNR"/>
</dbReference>
<protein>
    <submittedName>
        <fullName evidence="6">NAD(P)/FAD-dependent oxidoreductase</fullName>
    </submittedName>
</protein>
<feature type="domain" description="RsdA/BaiN/AoA(So)-like Rossmann fold-like" evidence="4">
    <location>
        <begin position="3"/>
        <end position="421"/>
    </location>
</feature>
<dbReference type="RefSeq" id="WP_188314705.1">
    <property type="nucleotide sequence ID" value="NZ_JABTCG010000004.1"/>
</dbReference>
<keyword evidence="7" id="KW-1185">Reference proteome</keyword>
<dbReference type="EMBL" id="JABTCG010000004">
    <property type="protein sequence ID" value="MBD0851601.1"/>
    <property type="molecule type" value="Genomic_DNA"/>
</dbReference>
<dbReference type="Gene3D" id="2.40.30.10">
    <property type="entry name" value="Translation factors"/>
    <property type="match status" value="1"/>
</dbReference>
<dbReference type="PRINTS" id="PR00411">
    <property type="entry name" value="PNDRDTASEI"/>
</dbReference>